<keyword evidence="7" id="KW-1185">Reference proteome</keyword>
<evidence type="ECO:0000259" key="4">
    <source>
        <dbReference type="Pfam" id="PF12971"/>
    </source>
</evidence>
<dbReference type="Pfam" id="PF12972">
    <property type="entry name" value="NAGLU_C"/>
    <property type="match status" value="1"/>
</dbReference>
<dbReference type="PANTHER" id="PTHR12872:SF1">
    <property type="entry name" value="ALPHA-N-ACETYLGLUCOSAMINIDASE"/>
    <property type="match status" value="1"/>
</dbReference>
<sequence>MRLPTVVGLLALSWTIAATTSTQGLYDLVKRRLPSHCGDFHFVLFEQITPYNSSELQNDQYAIRTWNGSITIEGNTLSALATGFRRYFTDVAHTDLYWFIGNRLEDAASILPRPNRTITGKSIVPWRYYFNTVTFSYTSPFWSWKDWEYQLDWMALHGINLPLAWVGFEKILLEVFREVNLTDVEIFPFFSGPAFQAWNRFGNIQGSWNGSLPLDFIESQSLLQQKILTRMLELGMTPILPAFTGFVPSALPHVYANATIVNGSRWEDFPLEYTNTTFLEPSDPLFSELQDRVINKQIEYYGNITQFYTLDQYNENDPFSGDLDYLRNVTRGTWQSLKSANPAAVWVMQGWLFTSNADFWTNERIEAYLSGVETDADMLILDLFSESQPQWQRTNSYYGKPWIWNELHGYGGNMGLYGQIDNVTTNPIEALKNSSDLVGFGLTPEGLEGNEIMYALLLDQAWQSSSIDTAQYFQDWTHNRYAGNNSLPDGLYTSWELLRTSAYNNTNLKSNAVPKAIFELAPNITGLTNRTGHHPTSINYNPAAVVSAWQNMYQSATQDPRLWENPSYKHDFVDITRQVYSNAFLAQYQIFIKAWNSSFTNSTNITQTAILTTQVSTLETLLSSLDAVLLTLPQFSLSTWIDSARSLAPANNSAIADFYEFNARNQITLWGPDGEINDYASKSWGGLVGEYYLPRWKALLGYLLTTGPRGYDAMAARAGVKRVEEGFQIPGSGIGMGKGEPLILKEPNPGADCCVPEDHADF</sequence>
<dbReference type="Pfam" id="PF12971">
    <property type="entry name" value="NAGLU_N"/>
    <property type="match status" value="1"/>
</dbReference>
<dbReference type="AlphaFoldDB" id="A0A1Y1YJI0"/>
<feature type="domain" description="Alpha-N-acetylglucosaminidase N-terminal" evidence="4">
    <location>
        <begin position="24"/>
        <end position="112"/>
    </location>
</feature>
<keyword evidence="1" id="KW-0378">Hydrolase</keyword>
<dbReference type="InterPro" id="IPR024240">
    <property type="entry name" value="NAGLU_N"/>
</dbReference>
<dbReference type="PANTHER" id="PTHR12872">
    <property type="entry name" value="ALPHA-N-ACETYLGLUCOSAMINIDASE"/>
    <property type="match status" value="1"/>
</dbReference>
<gene>
    <name evidence="6" type="ORF">BCR34DRAFT_628451</name>
</gene>
<evidence type="ECO:0000256" key="2">
    <source>
        <dbReference type="SAM" id="SignalP"/>
    </source>
</evidence>
<feature type="domain" description="Alpha-N-acetylglucosaminidase C-terminal" evidence="5">
    <location>
        <begin position="472"/>
        <end position="728"/>
    </location>
</feature>
<name>A0A1Y1YJI0_9PLEO</name>
<keyword evidence="2" id="KW-0732">Signal</keyword>
<dbReference type="GO" id="GO:0016787">
    <property type="term" value="F:hydrolase activity"/>
    <property type="evidence" value="ECO:0007669"/>
    <property type="project" value="UniProtKB-KW"/>
</dbReference>
<protein>
    <submittedName>
        <fullName evidence="6">Putative alpha-N-acetylglucosaminidase</fullName>
    </submittedName>
</protein>
<dbReference type="Gene3D" id="3.20.20.80">
    <property type="entry name" value="Glycosidases"/>
    <property type="match status" value="1"/>
</dbReference>
<feature type="domain" description="Alpha-N-acetylglucosaminidase tim-barrel" evidence="3">
    <location>
        <begin position="127"/>
        <end position="463"/>
    </location>
</feature>
<dbReference type="Gene3D" id="3.30.379.10">
    <property type="entry name" value="Chitobiase/beta-hexosaminidase domain 2-like"/>
    <property type="match status" value="1"/>
</dbReference>
<feature type="chain" id="PRO_5012643744" evidence="2">
    <location>
        <begin position="25"/>
        <end position="762"/>
    </location>
</feature>
<dbReference type="InterPro" id="IPR024733">
    <property type="entry name" value="NAGLU_tim-barrel"/>
</dbReference>
<evidence type="ECO:0000259" key="3">
    <source>
        <dbReference type="Pfam" id="PF05089"/>
    </source>
</evidence>
<comment type="caution">
    <text evidence="6">The sequence shown here is derived from an EMBL/GenBank/DDBJ whole genome shotgun (WGS) entry which is preliminary data.</text>
</comment>
<dbReference type="InterPro" id="IPR024732">
    <property type="entry name" value="NAGLU_C"/>
</dbReference>
<proteinExistence type="predicted"/>
<dbReference type="InterPro" id="IPR007781">
    <property type="entry name" value="NAGLU"/>
</dbReference>
<dbReference type="STRING" id="1231657.A0A1Y1YJI0"/>
<organism evidence="6 7">
    <name type="scientific">Clohesyomyces aquaticus</name>
    <dbReference type="NCBI Taxonomy" id="1231657"/>
    <lineage>
        <taxon>Eukaryota</taxon>
        <taxon>Fungi</taxon>
        <taxon>Dikarya</taxon>
        <taxon>Ascomycota</taxon>
        <taxon>Pezizomycotina</taxon>
        <taxon>Dothideomycetes</taxon>
        <taxon>Pleosporomycetidae</taxon>
        <taxon>Pleosporales</taxon>
        <taxon>Lindgomycetaceae</taxon>
        <taxon>Clohesyomyces</taxon>
    </lineage>
</organism>
<dbReference type="Pfam" id="PF05089">
    <property type="entry name" value="NAGLU"/>
    <property type="match status" value="1"/>
</dbReference>
<evidence type="ECO:0000313" key="6">
    <source>
        <dbReference type="EMBL" id="ORX98108.1"/>
    </source>
</evidence>
<evidence type="ECO:0000256" key="1">
    <source>
        <dbReference type="ARBA" id="ARBA00022801"/>
    </source>
</evidence>
<dbReference type="InterPro" id="IPR029018">
    <property type="entry name" value="Hex-like_dom2"/>
</dbReference>
<dbReference type="EMBL" id="MCFA01000221">
    <property type="protein sequence ID" value="ORX98108.1"/>
    <property type="molecule type" value="Genomic_DNA"/>
</dbReference>
<evidence type="ECO:0000259" key="5">
    <source>
        <dbReference type="Pfam" id="PF12972"/>
    </source>
</evidence>
<evidence type="ECO:0000313" key="7">
    <source>
        <dbReference type="Proteomes" id="UP000193144"/>
    </source>
</evidence>
<feature type="signal peptide" evidence="2">
    <location>
        <begin position="1"/>
        <end position="24"/>
    </location>
</feature>
<dbReference type="OrthoDB" id="64736at2759"/>
<dbReference type="Gene3D" id="1.20.120.670">
    <property type="entry name" value="N-acetyl-b-d-glucoasminidase"/>
    <property type="match status" value="1"/>
</dbReference>
<reference evidence="6 7" key="1">
    <citation type="submission" date="2016-07" db="EMBL/GenBank/DDBJ databases">
        <title>Pervasive Adenine N6-methylation of Active Genes in Fungi.</title>
        <authorList>
            <consortium name="DOE Joint Genome Institute"/>
            <person name="Mondo S.J."/>
            <person name="Dannebaum R.O."/>
            <person name="Kuo R.C."/>
            <person name="Labutti K."/>
            <person name="Haridas S."/>
            <person name="Kuo A."/>
            <person name="Salamov A."/>
            <person name="Ahrendt S.R."/>
            <person name="Lipzen A."/>
            <person name="Sullivan W."/>
            <person name="Andreopoulos W.B."/>
            <person name="Clum A."/>
            <person name="Lindquist E."/>
            <person name="Daum C."/>
            <person name="Ramamoorthy G.K."/>
            <person name="Gryganskyi A."/>
            <person name="Culley D."/>
            <person name="Magnuson J.K."/>
            <person name="James T.Y."/>
            <person name="O'Malley M.A."/>
            <person name="Stajich J.E."/>
            <person name="Spatafora J.W."/>
            <person name="Visel A."/>
            <person name="Grigoriev I.V."/>
        </authorList>
    </citation>
    <scope>NUCLEOTIDE SEQUENCE [LARGE SCALE GENOMIC DNA]</scope>
    <source>
        <strain evidence="6 7">CBS 115471</strain>
    </source>
</reference>
<dbReference type="Proteomes" id="UP000193144">
    <property type="component" value="Unassembled WGS sequence"/>
</dbReference>
<accession>A0A1Y1YJI0</accession>